<dbReference type="InterPro" id="IPR054363">
    <property type="entry name" value="GH95_cat"/>
</dbReference>
<keyword evidence="4" id="KW-1185">Reference proteome</keyword>
<feature type="domain" description="Alpha fucosidase A-like C-terminal" evidence="1">
    <location>
        <begin position="604"/>
        <end position="669"/>
    </location>
</feature>
<dbReference type="Pfam" id="PF22124">
    <property type="entry name" value="Glyco_hydro_95_cat"/>
    <property type="match status" value="1"/>
</dbReference>
<dbReference type="Pfam" id="PF21307">
    <property type="entry name" value="Glyco_hydro_95_C"/>
    <property type="match status" value="1"/>
</dbReference>
<dbReference type="GO" id="GO:0005975">
    <property type="term" value="P:carbohydrate metabolic process"/>
    <property type="evidence" value="ECO:0007669"/>
    <property type="project" value="InterPro"/>
</dbReference>
<dbReference type="SUPFAM" id="SSF48208">
    <property type="entry name" value="Six-hairpin glycosidases"/>
    <property type="match status" value="1"/>
</dbReference>
<dbReference type="Gene3D" id="1.50.10.10">
    <property type="match status" value="1"/>
</dbReference>
<protein>
    <recommendedName>
        <fullName evidence="5">Alpha-L-fucosidase</fullName>
    </recommendedName>
</protein>
<reference evidence="3 4" key="1">
    <citation type="submission" date="2019-03" db="EMBL/GenBank/DDBJ databases">
        <title>This is whole genome sequence of Paenibacillus sp MS74 strain.</title>
        <authorList>
            <person name="Trinh H.N."/>
        </authorList>
    </citation>
    <scope>NUCLEOTIDE SEQUENCE [LARGE SCALE GENOMIC DNA]</scope>
    <source>
        <strain evidence="3 4">MS74</strain>
    </source>
</reference>
<sequence length="749" mass="84780">MIHTNIDWPAFMARHDMTWSVKPISWDEGAFIGNGIMGAMIYSEEHRDKRNVLRFVLGRTDVTARKPQGGYPPRVPVGELHLELAGWLYQPVSLRVDLWNAELRADITTTVGKVSVRAFVHSRDMALAVELKTSGEERAAKLEWYAFSEVDEVLKNADGRNLNQYIPEIRVTRYPLEAMTVGVQQFIPHGGCTTVWQELRPDGEPDRRLLYLSIANEAGEAVQRQAAAVVRSAAARPWAEWVEAHRSWWHDYYRQSFISIPDTMLEGFYWIQMYKLASATREHGMMIDNQGPWLAPTPWAGVWFNMNVQMSYSPVYTANRLHIGESLVRAFRDNFDHLKNNVPEPYREDSSGLPRSCSYDLINPVGTEIGNLTWVCHNLWRHYRYSMDEALIRDLLYPLLKRSVQYYLHLLEEGDDGRLHLPPTVSPEYGSFLQMTVPDTHFDLSLLQWGCETLLRMNELLGLQQEDAAYRERWSSTLERLTPLPVDETGFMIGSGQPLEFGHRHFSHLMAVFPLHLISGDDERERELIMRTLRHWFSMEGDLRGFTFTSAASVAAALGNGDEALGYLQSFMHLIKPNTMYKEAGPVIESPLAAAEAIHDMLLQSWGDTIRVFPAVPERWQEASFHELRAEGAFLVSAARSNGATSWIRVKSLAGEPCRIQTGMAGDIRLAGPASARLRRLGGGLCELELKRGEEAVLYVGEENGGGSTVAEGTAAGRQWIVEPVPADPHLCGYFGGRKPWRLYGLPIR</sequence>
<evidence type="ECO:0008006" key="5">
    <source>
        <dbReference type="Google" id="ProtNLM"/>
    </source>
</evidence>
<dbReference type="PANTHER" id="PTHR31084:SF0">
    <property type="entry name" value="ALPHA-L-FUCOSIDASE 2"/>
    <property type="match status" value="1"/>
</dbReference>
<comment type="caution">
    <text evidence="3">The sequence shown here is derived from an EMBL/GenBank/DDBJ whole genome shotgun (WGS) entry which is preliminary data.</text>
</comment>
<dbReference type="OrthoDB" id="9802600at2"/>
<dbReference type="AlphaFoldDB" id="A0A4R5KP92"/>
<dbReference type="InterPro" id="IPR012341">
    <property type="entry name" value="6hp_glycosidase-like_sf"/>
</dbReference>
<evidence type="ECO:0000313" key="3">
    <source>
        <dbReference type="EMBL" id="TDF97491.1"/>
    </source>
</evidence>
<dbReference type="GO" id="GO:0004560">
    <property type="term" value="F:alpha-L-fucosidase activity"/>
    <property type="evidence" value="ECO:0007669"/>
    <property type="project" value="TreeGrafter"/>
</dbReference>
<dbReference type="RefSeq" id="WP_133228542.1">
    <property type="nucleotide sequence ID" value="NZ_SMRT01000005.1"/>
</dbReference>
<dbReference type="EMBL" id="SMRT01000005">
    <property type="protein sequence ID" value="TDF97491.1"/>
    <property type="molecule type" value="Genomic_DNA"/>
</dbReference>
<organism evidence="3 4">
    <name type="scientific">Paenibacillus piri</name>
    <dbReference type="NCBI Taxonomy" id="2547395"/>
    <lineage>
        <taxon>Bacteria</taxon>
        <taxon>Bacillati</taxon>
        <taxon>Bacillota</taxon>
        <taxon>Bacilli</taxon>
        <taxon>Bacillales</taxon>
        <taxon>Paenibacillaceae</taxon>
        <taxon>Paenibacillus</taxon>
    </lineage>
</organism>
<dbReference type="Proteomes" id="UP000295636">
    <property type="component" value="Unassembled WGS sequence"/>
</dbReference>
<evidence type="ECO:0000313" key="4">
    <source>
        <dbReference type="Proteomes" id="UP000295636"/>
    </source>
</evidence>
<dbReference type="PANTHER" id="PTHR31084">
    <property type="entry name" value="ALPHA-L-FUCOSIDASE 2"/>
    <property type="match status" value="1"/>
</dbReference>
<name>A0A4R5KP92_9BACL</name>
<evidence type="ECO:0000259" key="2">
    <source>
        <dbReference type="Pfam" id="PF22124"/>
    </source>
</evidence>
<accession>A0A4R5KP92</accession>
<feature type="domain" description="Glycosyl hydrolase family 95 catalytic" evidence="2">
    <location>
        <begin position="273"/>
        <end position="601"/>
    </location>
</feature>
<proteinExistence type="predicted"/>
<dbReference type="InterPro" id="IPR008928">
    <property type="entry name" value="6-hairpin_glycosidase_sf"/>
</dbReference>
<dbReference type="InterPro" id="IPR049053">
    <property type="entry name" value="AFCA-like_C"/>
</dbReference>
<evidence type="ECO:0000259" key="1">
    <source>
        <dbReference type="Pfam" id="PF21307"/>
    </source>
</evidence>
<gene>
    <name evidence="3" type="ORF">E1757_12780</name>
</gene>